<dbReference type="EMBL" id="FOUE01000006">
    <property type="protein sequence ID" value="SFM71694.1"/>
    <property type="molecule type" value="Genomic_DNA"/>
</dbReference>
<keyword evidence="1" id="KW-0732">Signal</keyword>
<evidence type="ECO:0000313" key="3">
    <source>
        <dbReference type="Proteomes" id="UP000198519"/>
    </source>
</evidence>
<name>A0A1I4T4K9_9GAMM</name>
<feature type="signal peptide" evidence="1">
    <location>
        <begin position="1"/>
        <end position="26"/>
    </location>
</feature>
<feature type="chain" id="PRO_5011745060" evidence="1">
    <location>
        <begin position="27"/>
        <end position="379"/>
    </location>
</feature>
<proteinExistence type="predicted"/>
<dbReference type="SUPFAM" id="SSF56935">
    <property type="entry name" value="Porins"/>
    <property type="match status" value="1"/>
</dbReference>
<dbReference type="InterPro" id="IPR045748">
    <property type="entry name" value="DcaP"/>
</dbReference>
<dbReference type="Pfam" id="PF19577">
    <property type="entry name" value="DcaP"/>
    <property type="match status" value="1"/>
</dbReference>
<dbReference type="STRING" id="488535.SAMN04487963_3500"/>
<accession>A0A1I4T4K9</accession>
<keyword evidence="3" id="KW-1185">Reference proteome</keyword>
<dbReference type="RefSeq" id="WP_092026175.1">
    <property type="nucleotide sequence ID" value="NZ_FOUE01000006.1"/>
</dbReference>
<dbReference type="Proteomes" id="UP000198519">
    <property type="component" value="Unassembled WGS sequence"/>
</dbReference>
<dbReference type="AlphaFoldDB" id="A0A1I4T4K9"/>
<sequence>MNNKVKYIAAAISFLNFGIFTTTASAIGFEAGDTQVTIKGYGKLDLIYDLDAKLGNAASNSAVRLDGETGADGHFDAHAFQTRIGLQTDTPTEAGNLKTYIEGDFWGNGGGTLRLRHAYGEWNGVLAGQTTTNFTSFLGFTPTVDFTGQVGQPNISRHAQLRYTYQGLSVAIEDPSGLGGVTYSGVADVEAKSSLPDLTLRYERAGERFSYATSVLVRQLEAYNAVSDDEDSELGYGASLAAKLRLTPTISVQGSVVYGEGVGGYLYLGPAAPAYVDPRTGQVDAITAVGGTLGMTVNAGQGSYNLAYGLGQADWDDAYDAGAVGADRDDKYQSFYLNYIWSPVKNVDYGVEVSHHTREVVDGRDGAATRLQMMAKYSF</sequence>
<gene>
    <name evidence="2" type="ORF">SAMN04487963_3500</name>
</gene>
<organism evidence="2 3">
    <name type="scientific">Marinobacter zhejiangensis</name>
    <dbReference type="NCBI Taxonomy" id="488535"/>
    <lineage>
        <taxon>Bacteria</taxon>
        <taxon>Pseudomonadati</taxon>
        <taxon>Pseudomonadota</taxon>
        <taxon>Gammaproteobacteria</taxon>
        <taxon>Pseudomonadales</taxon>
        <taxon>Marinobacteraceae</taxon>
        <taxon>Marinobacter</taxon>
    </lineage>
</organism>
<protein>
    <submittedName>
        <fullName evidence="2">Porin subfamily protein</fullName>
    </submittedName>
</protein>
<evidence type="ECO:0000313" key="2">
    <source>
        <dbReference type="EMBL" id="SFM71694.1"/>
    </source>
</evidence>
<evidence type="ECO:0000256" key="1">
    <source>
        <dbReference type="SAM" id="SignalP"/>
    </source>
</evidence>
<reference evidence="3" key="1">
    <citation type="submission" date="2016-10" db="EMBL/GenBank/DDBJ databases">
        <authorList>
            <person name="Varghese N."/>
            <person name="Submissions S."/>
        </authorList>
    </citation>
    <scope>NUCLEOTIDE SEQUENCE [LARGE SCALE GENOMIC DNA]</scope>
    <source>
        <strain evidence="3">CGMCC 1.7061</strain>
    </source>
</reference>